<evidence type="ECO:0000313" key="2">
    <source>
        <dbReference type="Proteomes" id="UP000000639"/>
    </source>
</evidence>
<dbReference type="Proteomes" id="UP000000639">
    <property type="component" value="Chromosome"/>
</dbReference>
<accession>A1T0W4</accession>
<name>A1T0W4_PSYIN</name>
<dbReference type="HOGENOM" id="CLU_1601326_0_0_6"/>
<gene>
    <name evidence="1" type="ordered locus">Ping_3703</name>
</gene>
<evidence type="ECO:0000313" key="1">
    <source>
        <dbReference type="EMBL" id="ABM05379.1"/>
    </source>
</evidence>
<protein>
    <submittedName>
        <fullName evidence="1">Uncharacterized protein</fullName>
    </submittedName>
</protein>
<dbReference type="KEGG" id="pin:Ping_3703"/>
<keyword evidence="2" id="KW-1185">Reference proteome</keyword>
<reference evidence="1 2" key="1">
    <citation type="submission" date="2007-01" db="EMBL/GenBank/DDBJ databases">
        <title>Complete sequence of Psychromonas ingrahamii 37.</title>
        <authorList>
            <consortium name="US DOE Joint Genome Institute"/>
            <person name="Copeland A."/>
            <person name="Lucas S."/>
            <person name="Lapidus A."/>
            <person name="Barry K."/>
            <person name="Detter J.C."/>
            <person name="Glavina del Rio T."/>
            <person name="Hammon N."/>
            <person name="Israni S."/>
            <person name="Dalin E."/>
            <person name="Tice H."/>
            <person name="Pitluck S."/>
            <person name="Thompson L.S."/>
            <person name="Brettin T."/>
            <person name="Bruce D."/>
            <person name="Han C."/>
            <person name="Tapia R."/>
            <person name="Schmutz J."/>
            <person name="Larimer F."/>
            <person name="Land M."/>
            <person name="Hauser L."/>
            <person name="Kyrpides N."/>
            <person name="Ivanova N."/>
            <person name="Staley J."/>
            <person name="Richardson P."/>
        </authorList>
    </citation>
    <scope>NUCLEOTIDE SEQUENCE [LARGE SCALE GENOMIC DNA]</scope>
    <source>
        <strain evidence="1 2">37</strain>
    </source>
</reference>
<proteinExistence type="predicted"/>
<dbReference type="EMBL" id="CP000510">
    <property type="protein sequence ID" value="ABM05379.1"/>
    <property type="molecule type" value="Genomic_DNA"/>
</dbReference>
<organism evidence="1 2">
    <name type="scientific">Psychromonas ingrahamii (strain DSM 17664 / CCUG 51855 / 37)</name>
    <dbReference type="NCBI Taxonomy" id="357804"/>
    <lineage>
        <taxon>Bacteria</taxon>
        <taxon>Pseudomonadati</taxon>
        <taxon>Pseudomonadota</taxon>
        <taxon>Gammaproteobacteria</taxon>
        <taxon>Alteromonadales</taxon>
        <taxon>Psychromonadaceae</taxon>
        <taxon>Psychromonas</taxon>
    </lineage>
</organism>
<dbReference type="AlphaFoldDB" id="A1T0W4"/>
<sequence>MKNSFAEQNHQKYQNYNPFYLKLISSSECLHLSWNGRYLSVHNVSQAALLLSSSALNTETVLAKRQRHFQQWLAQLSELSAAAVLQKIHLQHNLGSRAGSVLMDRSDAYTKSTCQVLLGVNYCKFNYYPEDSLQQWRCYISNGKNPQLIKQQRVITLQNSMLINEG</sequence>
<dbReference type="OrthoDB" id="1113830at2"/>